<accession>A0ABD6F010</accession>
<organism evidence="1 2">
    <name type="scientific">Gnathostoma spinigerum</name>
    <dbReference type="NCBI Taxonomy" id="75299"/>
    <lineage>
        <taxon>Eukaryota</taxon>
        <taxon>Metazoa</taxon>
        <taxon>Ecdysozoa</taxon>
        <taxon>Nematoda</taxon>
        <taxon>Chromadorea</taxon>
        <taxon>Rhabditida</taxon>
        <taxon>Spirurina</taxon>
        <taxon>Gnathostomatomorpha</taxon>
        <taxon>Gnathostomatoidea</taxon>
        <taxon>Gnathostomatidae</taxon>
        <taxon>Gnathostoma</taxon>
    </lineage>
</organism>
<dbReference type="Proteomes" id="UP001608902">
    <property type="component" value="Unassembled WGS sequence"/>
</dbReference>
<reference evidence="1 2" key="1">
    <citation type="submission" date="2024-08" db="EMBL/GenBank/DDBJ databases">
        <title>Gnathostoma spinigerum genome.</title>
        <authorList>
            <person name="Gonzalez-Bertolin B."/>
            <person name="Monzon S."/>
            <person name="Zaballos A."/>
            <person name="Jimenez P."/>
            <person name="Dekumyoy P."/>
            <person name="Varona S."/>
            <person name="Cuesta I."/>
            <person name="Sumanam S."/>
            <person name="Adisakwattana P."/>
            <person name="Gasser R.B."/>
            <person name="Hernandez-Gonzalez A."/>
            <person name="Young N.D."/>
            <person name="Perteguer M.J."/>
        </authorList>
    </citation>
    <scope>NUCLEOTIDE SEQUENCE [LARGE SCALE GENOMIC DNA]</scope>
    <source>
        <strain evidence="1">AL3</strain>
        <tissue evidence="1">Liver</tissue>
    </source>
</reference>
<dbReference type="AlphaFoldDB" id="A0ABD6F010"/>
<gene>
    <name evidence="1" type="ORF">AB6A40_011501</name>
</gene>
<protein>
    <recommendedName>
        <fullName evidence="3">Pili assembly chaperone N-terminal domain-containing protein</fullName>
    </recommendedName>
</protein>
<name>A0ABD6F010_9BILA</name>
<proteinExistence type="predicted"/>
<evidence type="ECO:0008006" key="3">
    <source>
        <dbReference type="Google" id="ProtNLM"/>
    </source>
</evidence>
<evidence type="ECO:0000313" key="1">
    <source>
        <dbReference type="EMBL" id="MFH4984792.1"/>
    </source>
</evidence>
<comment type="caution">
    <text evidence="1">The sequence shown here is derived from an EMBL/GenBank/DDBJ whole genome shotgun (WGS) entry which is preliminary data.</text>
</comment>
<sequence length="90" mass="10037">MNKVSEAPKLSVFANEQQTNSAERLVYNAEIAVSKPPTDALTNIRARKIVFEPIDERPSAARTKLLLRNDSDYPLSWHLRSEAGSRISVG</sequence>
<evidence type="ECO:0000313" key="2">
    <source>
        <dbReference type="Proteomes" id="UP001608902"/>
    </source>
</evidence>
<keyword evidence="2" id="KW-1185">Reference proteome</keyword>
<dbReference type="EMBL" id="JBGFUD010021326">
    <property type="protein sequence ID" value="MFH4984792.1"/>
    <property type="molecule type" value="Genomic_DNA"/>
</dbReference>